<sequence>MLPVADAERLILDLIQPLSETETVSLESATGRILAASVTSGLDFPYWDNSAMDGYAVRWEDLKSCDRTHPQTFPIIEEIPAGSQPQKTLESGQAARIFTGAIMPPGADTVIMQEDTERNGDTVTILAAPQPYDFVRKKGEYYQAGTTLLNTGTLIDAPELAILASAKCNPLKVYRRPRVAIFSTGDELITPDQSLTPGKIVDSNQYALTAFLISQGAVPINLGIVPDQTQQLKATISRAIRTADFVLSTGGVSVGDYDYVQDVLTQLGGKIHLNSVAIKPGKPLTVATFNQNNQPCVYFGIPGNPVSALVTCWRFVKPALQKLSGNAEDPRGKFIQGRTNQALKASGKRETYLWGNVVWQGTEYQFNLAGGVHSSGNLINLATTNALAVVPVGETLIHPGSMVQIMTFR</sequence>
<dbReference type="NCBIfam" id="NF045515">
    <property type="entry name" value="Glp_gephyrin"/>
    <property type="match status" value="1"/>
</dbReference>
<dbReference type="PROSITE" id="PS01079">
    <property type="entry name" value="MOCF_BIOSYNTHESIS_2"/>
    <property type="match status" value="1"/>
</dbReference>
<dbReference type="Gene3D" id="2.40.340.10">
    <property type="entry name" value="MoeA, C-terminal, domain IV"/>
    <property type="match status" value="1"/>
</dbReference>
<dbReference type="Gene3D" id="2.170.190.11">
    <property type="entry name" value="Molybdopterin biosynthesis moea protein, domain 3"/>
    <property type="match status" value="1"/>
</dbReference>
<dbReference type="SUPFAM" id="SSF63867">
    <property type="entry name" value="MoeA C-terminal domain-like"/>
    <property type="match status" value="1"/>
</dbReference>
<dbReference type="PANTHER" id="PTHR10192">
    <property type="entry name" value="MOLYBDOPTERIN BIOSYNTHESIS PROTEIN"/>
    <property type="match status" value="1"/>
</dbReference>
<dbReference type="SMART" id="SM00852">
    <property type="entry name" value="MoCF_biosynth"/>
    <property type="match status" value="1"/>
</dbReference>
<evidence type="ECO:0000259" key="8">
    <source>
        <dbReference type="SMART" id="SM00852"/>
    </source>
</evidence>
<evidence type="ECO:0000256" key="4">
    <source>
        <dbReference type="ARBA" id="ARBA00022505"/>
    </source>
</evidence>
<comment type="pathway">
    <text evidence="2 7">Cofactor biosynthesis; molybdopterin biosynthesis.</text>
</comment>
<comment type="cofactor">
    <cofactor evidence="7">
        <name>Mg(2+)</name>
        <dbReference type="ChEBI" id="CHEBI:18420"/>
    </cofactor>
</comment>
<keyword evidence="10" id="KW-1185">Reference proteome</keyword>
<evidence type="ECO:0000256" key="7">
    <source>
        <dbReference type="RuleBase" id="RU365090"/>
    </source>
</evidence>
<comment type="similarity">
    <text evidence="3 7">Belongs to the MoeA family.</text>
</comment>
<dbReference type="SUPFAM" id="SSF53218">
    <property type="entry name" value="Molybdenum cofactor biosynthesis proteins"/>
    <property type="match status" value="1"/>
</dbReference>
<dbReference type="InterPro" id="IPR038987">
    <property type="entry name" value="MoeA-like"/>
</dbReference>
<comment type="caution">
    <text evidence="9">The sequence shown here is derived from an EMBL/GenBank/DDBJ whole genome shotgun (WGS) entry which is preliminary data.</text>
</comment>
<keyword evidence="4 7" id="KW-0500">Molybdenum</keyword>
<protein>
    <recommendedName>
        <fullName evidence="7">Molybdopterin molybdenumtransferase</fullName>
        <ecNumber evidence="7">2.10.1.1</ecNumber>
    </recommendedName>
</protein>
<evidence type="ECO:0000313" key="9">
    <source>
        <dbReference type="EMBL" id="MCW6037405.1"/>
    </source>
</evidence>
<dbReference type="CDD" id="cd00887">
    <property type="entry name" value="MoeA"/>
    <property type="match status" value="1"/>
</dbReference>
<evidence type="ECO:0000256" key="6">
    <source>
        <dbReference type="ARBA" id="ARBA00047317"/>
    </source>
</evidence>
<dbReference type="InterPro" id="IPR036688">
    <property type="entry name" value="MoeA_C_domain_IV_sf"/>
</dbReference>
<name>A0ABT3L8W2_9CYAN</name>
<dbReference type="Gene3D" id="3.40.980.10">
    <property type="entry name" value="MoaB/Mog-like domain"/>
    <property type="match status" value="1"/>
</dbReference>
<organism evidence="9 10">
    <name type="scientific">Spirulina subsalsa FACHB-351</name>
    <dbReference type="NCBI Taxonomy" id="234711"/>
    <lineage>
        <taxon>Bacteria</taxon>
        <taxon>Bacillati</taxon>
        <taxon>Cyanobacteriota</taxon>
        <taxon>Cyanophyceae</taxon>
        <taxon>Spirulinales</taxon>
        <taxon>Spirulinaceae</taxon>
        <taxon>Spirulina</taxon>
    </lineage>
</organism>
<dbReference type="InterPro" id="IPR001453">
    <property type="entry name" value="MoaB/Mog_dom"/>
</dbReference>
<dbReference type="SUPFAM" id="SSF63882">
    <property type="entry name" value="MoeA N-terminal region -like"/>
    <property type="match status" value="1"/>
</dbReference>
<evidence type="ECO:0000256" key="3">
    <source>
        <dbReference type="ARBA" id="ARBA00010763"/>
    </source>
</evidence>
<evidence type="ECO:0000256" key="5">
    <source>
        <dbReference type="ARBA" id="ARBA00023150"/>
    </source>
</evidence>
<dbReference type="PANTHER" id="PTHR10192:SF5">
    <property type="entry name" value="GEPHYRIN"/>
    <property type="match status" value="1"/>
</dbReference>
<proteinExistence type="inferred from homology"/>
<dbReference type="EC" id="2.10.1.1" evidence="7"/>
<dbReference type="NCBIfam" id="TIGR00177">
    <property type="entry name" value="molyb_syn"/>
    <property type="match status" value="1"/>
</dbReference>
<dbReference type="InterPro" id="IPR008284">
    <property type="entry name" value="MoCF_biosynth_CS"/>
</dbReference>
<dbReference type="Pfam" id="PF00994">
    <property type="entry name" value="MoCF_biosynth"/>
    <property type="match status" value="1"/>
</dbReference>
<keyword evidence="7" id="KW-0460">Magnesium</keyword>
<keyword evidence="7" id="KW-0808">Transferase</keyword>
<accession>A0ABT3L8W2</accession>
<dbReference type="RefSeq" id="WP_265265260.1">
    <property type="nucleotide sequence ID" value="NZ_JAIHOM010000069.1"/>
</dbReference>
<evidence type="ECO:0000256" key="2">
    <source>
        <dbReference type="ARBA" id="ARBA00005046"/>
    </source>
</evidence>
<comment type="catalytic activity">
    <reaction evidence="6">
        <text>adenylyl-molybdopterin + molybdate = Mo-molybdopterin + AMP + H(+)</text>
        <dbReference type="Rhea" id="RHEA:35047"/>
        <dbReference type="ChEBI" id="CHEBI:15378"/>
        <dbReference type="ChEBI" id="CHEBI:36264"/>
        <dbReference type="ChEBI" id="CHEBI:62727"/>
        <dbReference type="ChEBI" id="CHEBI:71302"/>
        <dbReference type="ChEBI" id="CHEBI:456215"/>
        <dbReference type="EC" id="2.10.1.1"/>
    </reaction>
</comment>
<dbReference type="InterPro" id="IPR036135">
    <property type="entry name" value="MoeA_linker/N_sf"/>
</dbReference>
<dbReference type="Pfam" id="PF03454">
    <property type="entry name" value="MoeA_C"/>
    <property type="match status" value="1"/>
</dbReference>
<dbReference type="InterPro" id="IPR036425">
    <property type="entry name" value="MoaB/Mog-like_dom_sf"/>
</dbReference>
<evidence type="ECO:0000256" key="1">
    <source>
        <dbReference type="ARBA" id="ARBA00002901"/>
    </source>
</evidence>
<keyword evidence="7" id="KW-0479">Metal-binding</keyword>
<reference evidence="9 10" key="1">
    <citation type="submission" date="2021-08" db="EMBL/GenBank/DDBJ databases">
        <title>Draft genome sequence of Spirulina subsalsa with high tolerance to salinity and hype-accumulation of phycocyanin.</title>
        <authorList>
            <person name="Pei H."/>
            <person name="Jiang L."/>
        </authorList>
    </citation>
    <scope>NUCLEOTIDE SEQUENCE [LARGE SCALE GENOMIC DNA]</scope>
    <source>
        <strain evidence="9 10">FACHB-351</strain>
    </source>
</reference>
<comment type="function">
    <text evidence="1 7">Catalyzes the insertion of molybdate into adenylated molybdopterin with the concomitant release of AMP.</text>
</comment>
<gene>
    <name evidence="9" type="ORF">K4A83_14145</name>
</gene>
<feature type="domain" description="MoaB/Mog" evidence="8">
    <location>
        <begin position="180"/>
        <end position="322"/>
    </location>
</feature>
<dbReference type="InterPro" id="IPR005110">
    <property type="entry name" value="MoeA_linker/N"/>
</dbReference>
<evidence type="ECO:0000313" key="10">
    <source>
        <dbReference type="Proteomes" id="UP001526426"/>
    </source>
</evidence>
<dbReference type="InterPro" id="IPR005111">
    <property type="entry name" value="MoeA_C_domain_IV"/>
</dbReference>
<dbReference type="Gene3D" id="3.90.105.10">
    <property type="entry name" value="Molybdopterin biosynthesis moea protein, domain 2"/>
    <property type="match status" value="1"/>
</dbReference>
<keyword evidence="5 7" id="KW-0501">Molybdenum cofactor biosynthesis</keyword>
<dbReference type="EMBL" id="JAIHOM010000069">
    <property type="protein sequence ID" value="MCW6037405.1"/>
    <property type="molecule type" value="Genomic_DNA"/>
</dbReference>
<dbReference type="Pfam" id="PF03453">
    <property type="entry name" value="MoeA_N"/>
    <property type="match status" value="1"/>
</dbReference>
<dbReference type="Proteomes" id="UP001526426">
    <property type="component" value="Unassembled WGS sequence"/>
</dbReference>